<protein>
    <submittedName>
        <fullName evidence="2">Uncharacterized protein</fullName>
    </submittedName>
</protein>
<evidence type="ECO:0000313" key="2">
    <source>
        <dbReference type="EMBL" id="CAB0018675.1"/>
    </source>
</evidence>
<keyword evidence="3" id="KW-1185">Reference proteome</keyword>
<dbReference type="EMBL" id="CADCXU010033098">
    <property type="protein sequence ID" value="CAB0018675.1"/>
    <property type="molecule type" value="Genomic_DNA"/>
</dbReference>
<proteinExistence type="predicted"/>
<gene>
    <name evidence="2" type="ORF">NTEN_LOCUS22476</name>
</gene>
<dbReference type="OrthoDB" id="343070at2759"/>
<dbReference type="Proteomes" id="UP000479000">
    <property type="component" value="Unassembled WGS sequence"/>
</dbReference>
<evidence type="ECO:0000313" key="3">
    <source>
        <dbReference type="Proteomes" id="UP000479000"/>
    </source>
</evidence>
<accession>A0A6H5HUB8</accession>
<sequence length="297" mass="34128">MEVFTHPGRQAETKLEAKIIRIDVPILLIFPSSDWLALSATAMAMEVVGEASSEGILRRVLSPEEYDGIESGLRTKIEAEFEKHIQEYLVAEGTFKTSKDALETRLGELEEALRSTSIERDDFKVKWETITAQFDDVNKRLSVKTAQLNKHADDIQSLKNEMETLRKERDSAVDELQVIRSTTERREVELERARAELASLNVELRSANRARLEALVLGEDAQARLVELEHKLLRISKEHCEKLNKLNDDLQNQLEEVTDKYKDQMAKEDNLIQVHRNNVKKQTQLTDHYKGNQFDTT</sequence>
<name>A0A6H5HUB8_9HEMI</name>
<dbReference type="AlphaFoldDB" id="A0A6H5HUB8"/>
<organism evidence="2 3">
    <name type="scientific">Nesidiocoris tenuis</name>
    <dbReference type="NCBI Taxonomy" id="355587"/>
    <lineage>
        <taxon>Eukaryota</taxon>
        <taxon>Metazoa</taxon>
        <taxon>Ecdysozoa</taxon>
        <taxon>Arthropoda</taxon>
        <taxon>Hexapoda</taxon>
        <taxon>Insecta</taxon>
        <taxon>Pterygota</taxon>
        <taxon>Neoptera</taxon>
        <taxon>Paraneoptera</taxon>
        <taxon>Hemiptera</taxon>
        <taxon>Heteroptera</taxon>
        <taxon>Panheteroptera</taxon>
        <taxon>Cimicomorpha</taxon>
        <taxon>Miridae</taxon>
        <taxon>Dicyphina</taxon>
        <taxon>Nesidiocoris</taxon>
    </lineage>
</organism>
<reference evidence="2 3" key="1">
    <citation type="submission" date="2020-02" db="EMBL/GenBank/DDBJ databases">
        <authorList>
            <person name="Ferguson B K."/>
        </authorList>
    </citation>
    <scope>NUCLEOTIDE SEQUENCE [LARGE SCALE GENOMIC DNA]</scope>
</reference>
<keyword evidence="1" id="KW-0175">Coiled coil</keyword>
<evidence type="ECO:0000256" key="1">
    <source>
        <dbReference type="SAM" id="Coils"/>
    </source>
</evidence>
<feature type="coiled-coil region" evidence="1">
    <location>
        <begin position="99"/>
        <end position="267"/>
    </location>
</feature>